<organism evidence="2">
    <name type="scientific">Pseudomonas sp. Hg7Tf</name>
    <dbReference type="NCBI Taxonomy" id="3236988"/>
    <lineage>
        <taxon>Bacteria</taxon>
        <taxon>Pseudomonadati</taxon>
        <taxon>Pseudomonadota</taxon>
        <taxon>Gammaproteobacteria</taxon>
        <taxon>Pseudomonadales</taxon>
        <taxon>Pseudomonadaceae</taxon>
        <taxon>Pseudomonas</taxon>
    </lineage>
</organism>
<dbReference type="SUPFAM" id="SSF54060">
    <property type="entry name" value="His-Me finger endonucleases"/>
    <property type="match status" value="1"/>
</dbReference>
<dbReference type="Pfam" id="PF01844">
    <property type="entry name" value="HNH"/>
    <property type="match status" value="1"/>
</dbReference>
<keyword evidence="2" id="KW-0378">Hydrolase</keyword>
<gene>
    <name evidence="2" type="ORF">AB4Y39_05840</name>
</gene>
<dbReference type="GO" id="GO:0004519">
    <property type="term" value="F:endonuclease activity"/>
    <property type="evidence" value="ECO:0007669"/>
    <property type="project" value="UniProtKB-KW"/>
</dbReference>
<dbReference type="InterPro" id="IPR003615">
    <property type="entry name" value="HNH_nuc"/>
</dbReference>
<protein>
    <submittedName>
        <fullName evidence="2">HNH endonuclease</fullName>
    </submittedName>
</protein>
<reference evidence="2" key="1">
    <citation type="submission" date="2024-07" db="EMBL/GenBank/DDBJ databases">
        <title>Identification and characteristics of a novel species of coltsfoot's symbiotic bacteria.</title>
        <authorList>
            <person name="Juszczyk A."/>
            <person name="Jasielczuk I."/>
            <person name="Gurgul A."/>
            <person name="Rogala M."/>
            <person name="Kowalczyk A."/>
            <person name="Szmatola T."/>
            <person name="Kosecka-Strojek M."/>
            <person name="Arent Z."/>
            <person name="Latowski D."/>
        </authorList>
    </citation>
    <scope>NUCLEOTIDE SEQUENCE</scope>
    <source>
        <strain evidence="2">Hg7Tf</strain>
    </source>
</reference>
<evidence type="ECO:0000259" key="1">
    <source>
        <dbReference type="Pfam" id="PF01844"/>
    </source>
</evidence>
<dbReference type="CDD" id="cd00085">
    <property type="entry name" value="HNHc"/>
    <property type="match status" value="1"/>
</dbReference>
<dbReference type="AlphaFoldDB" id="A0AB39IB89"/>
<dbReference type="InterPro" id="IPR002711">
    <property type="entry name" value="HNH"/>
</dbReference>
<dbReference type="GO" id="GO:0003676">
    <property type="term" value="F:nucleic acid binding"/>
    <property type="evidence" value="ECO:0007669"/>
    <property type="project" value="InterPro"/>
</dbReference>
<dbReference type="Gene3D" id="1.10.30.50">
    <property type="match status" value="1"/>
</dbReference>
<dbReference type="EMBL" id="CP162607">
    <property type="protein sequence ID" value="XDK39581.1"/>
    <property type="molecule type" value="Genomic_DNA"/>
</dbReference>
<dbReference type="InterPro" id="IPR044925">
    <property type="entry name" value="His-Me_finger_sf"/>
</dbReference>
<name>A0AB39IB89_9PSED</name>
<keyword evidence="2" id="KW-0255">Endonuclease</keyword>
<proteinExistence type="predicted"/>
<keyword evidence="2" id="KW-0540">Nuclease</keyword>
<dbReference type="GO" id="GO:0008270">
    <property type="term" value="F:zinc ion binding"/>
    <property type="evidence" value="ECO:0007669"/>
    <property type="project" value="InterPro"/>
</dbReference>
<accession>A0AB39IB89</accession>
<feature type="domain" description="HNH" evidence="1">
    <location>
        <begin position="7"/>
        <end position="42"/>
    </location>
</feature>
<dbReference type="RefSeq" id="WP_231353451.1">
    <property type="nucleotide sequence ID" value="NZ_CP162607.1"/>
</dbReference>
<evidence type="ECO:0000313" key="2">
    <source>
        <dbReference type="EMBL" id="XDK39581.1"/>
    </source>
</evidence>
<sequence length="43" mass="4814">MGKLPNREWQVHHVKPLDDGGTNAFDNLTMIKNDPCHTAINNA</sequence>